<evidence type="ECO:0008006" key="3">
    <source>
        <dbReference type="Google" id="ProtNLM"/>
    </source>
</evidence>
<reference evidence="2" key="1">
    <citation type="journal article" date="2019" name="Int. J. Syst. Evol. Microbiol.">
        <title>The Global Catalogue of Microorganisms (GCM) 10K type strain sequencing project: providing services to taxonomists for standard genome sequencing and annotation.</title>
        <authorList>
            <consortium name="The Broad Institute Genomics Platform"/>
            <consortium name="The Broad Institute Genome Sequencing Center for Infectious Disease"/>
            <person name="Wu L."/>
            <person name="Ma J."/>
        </authorList>
    </citation>
    <scope>NUCLEOTIDE SEQUENCE [LARGE SCALE GENOMIC DNA]</scope>
    <source>
        <strain evidence="2">JCM 17214</strain>
    </source>
</reference>
<gene>
    <name evidence="1" type="ORF">GCM10022406_27690</name>
</gene>
<name>A0ABP7NEV1_9BACT</name>
<keyword evidence="2" id="KW-1185">Reference proteome</keyword>
<accession>A0ABP7NEV1</accession>
<evidence type="ECO:0000313" key="1">
    <source>
        <dbReference type="EMBL" id="GAA3943199.1"/>
    </source>
</evidence>
<dbReference type="EMBL" id="BAABDH010000070">
    <property type="protein sequence ID" value="GAA3943199.1"/>
    <property type="molecule type" value="Genomic_DNA"/>
</dbReference>
<dbReference type="Proteomes" id="UP001499909">
    <property type="component" value="Unassembled WGS sequence"/>
</dbReference>
<proteinExistence type="predicted"/>
<protein>
    <recommendedName>
        <fullName evidence="3">XRE family transcriptional regulator</fullName>
    </recommendedName>
</protein>
<organism evidence="1 2">
    <name type="scientific">Hymenobacter algoricola</name>
    <dbReference type="NCBI Taxonomy" id="486267"/>
    <lineage>
        <taxon>Bacteria</taxon>
        <taxon>Pseudomonadati</taxon>
        <taxon>Bacteroidota</taxon>
        <taxon>Cytophagia</taxon>
        <taxon>Cytophagales</taxon>
        <taxon>Hymenobacteraceae</taxon>
        <taxon>Hymenobacter</taxon>
    </lineage>
</organism>
<comment type="caution">
    <text evidence="1">The sequence shown here is derived from an EMBL/GenBank/DDBJ whole genome shotgun (WGS) entry which is preliminary data.</text>
</comment>
<dbReference type="RefSeq" id="WP_345115015.1">
    <property type="nucleotide sequence ID" value="NZ_BAABDH010000070.1"/>
</dbReference>
<sequence length="214" mass="24816">MPRKKPIKLPEPIVKSSQMLYNLTKSRAALQRRLVQEGKPYAPLVTELLPWVGGEQVPMAKELQEKLGLKPTLFRRWLETCYADLIALLATEANVLQVREVVHHLYLHGKRKTVEVQCRLPVTPRLYEQVELPLVGAETGEYSYYVDSITHALELDRIVIHISLKAGYYNAYVEHLRERAYFEGTITYNDLTELSSFELQEKLRDLYGRNKPIH</sequence>
<evidence type="ECO:0000313" key="2">
    <source>
        <dbReference type="Proteomes" id="UP001499909"/>
    </source>
</evidence>